<dbReference type="AlphaFoldDB" id="A0A0A0JWG3"/>
<keyword evidence="3" id="KW-0805">Transcription regulation</keyword>
<dbReference type="PROSITE" id="PS50921">
    <property type="entry name" value="ANTAR"/>
    <property type="match status" value="1"/>
</dbReference>
<dbReference type="EMBL" id="AVPL01000061">
    <property type="protein sequence ID" value="KGN39951.1"/>
    <property type="molecule type" value="Genomic_DNA"/>
</dbReference>
<dbReference type="InterPro" id="IPR036388">
    <property type="entry name" value="WH-like_DNA-bd_sf"/>
</dbReference>
<dbReference type="Pfam" id="PF13185">
    <property type="entry name" value="GAF_2"/>
    <property type="match status" value="1"/>
</dbReference>
<dbReference type="GO" id="GO:0016301">
    <property type="term" value="F:kinase activity"/>
    <property type="evidence" value="ECO:0007669"/>
    <property type="project" value="UniProtKB-KW"/>
</dbReference>
<dbReference type="SMART" id="SM01012">
    <property type="entry name" value="ANTAR"/>
    <property type="match status" value="1"/>
</dbReference>
<keyword evidence="4" id="KW-0804">Transcription</keyword>
<keyword evidence="2" id="KW-0418">Kinase</keyword>
<dbReference type="PIRSF" id="PIRSF036625">
    <property type="entry name" value="GAF_ANTAR"/>
    <property type="match status" value="1"/>
</dbReference>
<evidence type="ECO:0000259" key="5">
    <source>
        <dbReference type="PROSITE" id="PS50921"/>
    </source>
</evidence>
<dbReference type="Gene3D" id="3.30.450.40">
    <property type="match status" value="1"/>
</dbReference>
<reference evidence="6 7" key="1">
    <citation type="submission" date="2013-08" db="EMBL/GenBank/DDBJ databases">
        <title>The genome sequence of Knoellia aerolata.</title>
        <authorList>
            <person name="Zhu W."/>
            <person name="Wang G."/>
        </authorList>
    </citation>
    <scope>NUCLEOTIDE SEQUENCE [LARGE SCALE GENOMIC DNA]</scope>
    <source>
        <strain evidence="6 7">DSM 18566</strain>
    </source>
</reference>
<accession>A0A0A0JWG3</accession>
<sequence>MIHQLSELLLAMSGDGTPVAPALIVNAAASAVPHCRHAGLTLLRAERGPTTLAASDGLAEKVDALQYELGEGPCLDAATGPAVLLSDDLGLDDRWPNFGRQCVGTIGMRSMLSLRLPIGGADHAAISYYASDEAAFTEDDIIVASVLVPLAALSVEADLREADCRNLTNALQSSRQISIAVGILMTTQRLPEVEAFEALRVASMHLNTKLRVVAEEVTLTGELPSKHVGRP</sequence>
<dbReference type="eggNOG" id="COG2203">
    <property type="taxonomic scope" value="Bacteria"/>
</dbReference>
<dbReference type="GO" id="GO:0003723">
    <property type="term" value="F:RNA binding"/>
    <property type="evidence" value="ECO:0007669"/>
    <property type="project" value="InterPro"/>
</dbReference>
<dbReference type="SUPFAM" id="SSF55781">
    <property type="entry name" value="GAF domain-like"/>
    <property type="match status" value="1"/>
</dbReference>
<dbReference type="Proteomes" id="UP000030013">
    <property type="component" value="Unassembled WGS sequence"/>
</dbReference>
<gene>
    <name evidence="6" type="ORF">N801_17750</name>
</gene>
<evidence type="ECO:0000313" key="6">
    <source>
        <dbReference type="EMBL" id="KGN39951.1"/>
    </source>
</evidence>
<evidence type="ECO:0000256" key="3">
    <source>
        <dbReference type="ARBA" id="ARBA00023015"/>
    </source>
</evidence>
<keyword evidence="7" id="KW-1185">Reference proteome</keyword>
<dbReference type="InterPro" id="IPR029016">
    <property type="entry name" value="GAF-like_dom_sf"/>
</dbReference>
<protein>
    <recommendedName>
        <fullName evidence="5">ANTAR domain-containing protein</fullName>
    </recommendedName>
</protein>
<dbReference type="InterPro" id="IPR012074">
    <property type="entry name" value="GAF_ANTAR"/>
</dbReference>
<evidence type="ECO:0000256" key="4">
    <source>
        <dbReference type="ARBA" id="ARBA00023163"/>
    </source>
</evidence>
<evidence type="ECO:0000256" key="1">
    <source>
        <dbReference type="ARBA" id="ARBA00022679"/>
    </source>
</evidence>
<evidence type="ECO:0000256" key="2">
    <source>
        <dbReference type="ARBA" id="ARBA00022777"/>
    </source>
</evidence>
<dbReference type="Pfam" id="PF03861">
    <property type="entry name" value="ANTAR"/>
    <property type="match status" value="1"/>
</dbReference>
<dbReference type="RefSeq" id="WP_052113213.1">
    <property type="nucleotide sequence ID" value="NZ_AVPL01000061.1"/>
</dbReference>
<dbReference type="SUPFAM" id="SSF52172">
    <property type="entry name" value="CheY-like"/>
    <property type="match status" value="1"/>
</dbReference>
<proteinExistence type="predicted"/>
<evidence type="ECO:0000313" key="7">
    <source>
        <dbReference type="Proteomes" id="UP000030013"/>
    </source>
</evidence>
<name>A0A0A0JWG3_9MICO</name>
<dbReference type="InterPro" id="IPR005561">
    <property type="entry name" value="ANTAR"/>
</dbReference>
<comment type="caution">
    <text evidence="6">The sequence shown here is derived from an EMBL/GenBank/DDBJ whole genome shotgun (WGS) entry which is preliminary data.</text>
</comment>
<dbReference type="OrthoDB" id="4935162at2"/>
<dbReference type="InterPro" id="IPR003018">
    <property type="entry name" value="GAF"/>
</dbReference>
<dbReference type="STRING" id="1385519.N801_17750"/>
<organism evidence="6 7">
    <name type="scientific">Knoellia aerolata DSM 18566</name>
    <dbReference type="NCBI Taxonomy" id="1385519"/>
    <lineage>
        <taxon>Bacteria</taxon>
        <taxon>Bacillati</taxon>
        <taxon>Actinomycetota</taxon>
        <taxon>Actinomycetes</taxon>
        <taxon>Micrococcales</taxon>
        <taxon>Intrasporangiaceae</taxon>
        <taxon>Knoellia</taxon>
    </lineage>
</organism>
<dbReference type="InterPro" id="IPR011006">
    <property type="entry name" value="CheY-like_superfamily"/>
</dbReference>
<keyword evidence="1" id="KW-0808">Transferase</keyword>
<dbReference type="Gene3D" id="1.10.10.10">
    <property type="entry name" value="Winged helix-like DNA-binding domain superfamily/Winged helix DNA-binding domain"/>
    <property type="match status" value="1"/>
</dbReference>
<feature type="domain" description="ANTAR" evidence="5">
    <location>
        <begin position="157"/>
        <end position="218"/>
    </location>
</feature>